<proteinExistence type="predicted"/>
<name>A0ACC0X6A9_9ROSI</name>
<evidence type="ECO:0000313" key="2">
    <source>
        <dbReference type="Proteomes" id="UP001163603"/>
    </source>
</evidence>
<reference evidence="2" key="1">
    <citation type="journal article" date="2023" name="G3 (Bethesda)">
        <title>Genome assembly and association tests identify interacting loci associated with vigor, precocity, and sex in interspecific pistachio rootstocks.</title>
        <authorList>
            <person name="Palmer W."/>
            <person name="Jacygrad E."/>
            <person name="Sagayaradj S."/>
            <person name="Cavanaugh K."/>
            <person name="Han R."/>
            <person name="Bertier L."/>
            <person name="Beede B."/>
            <person name="Kafkas S."/>
            <person name="Golino D."/>
            <person name="Preece J."/>
            <person name="Michelmore R."/>
        </authorList>
    </citation>
    <scope>NUCLEOTIDE SEQUENCE [LARGE SCALE GENOMIC DNA]</scope>
</reference>
<protein>
    <submittedName>
        <fullName evidence="1">Uncharacterized protein</fullName>
    </submittedName>
</protein>
<comment type="caution">
    <text evidence="1">The sequence shown here is derived from an EMBL/GenBank/DDBJ whole genome shotgun (WGS) entry which is preliminary data.</text>
</comment>
<dbReference type="Proteomes" id="UP001163603">
    <property type="component" value="Chromosome 14"/>
</dbReference>
<sequence length="363" mass="41817">MGTLAAVFGHPDEFYPLLKLKREVTDVEKLKQIPSKPHWVFCYTILHKVSHKFSLVIQHLDTDLRDAVCIFYLVLRALDTVGGTKDDKVLMDQFHHVSTAFLELEKGYQKVIEDITQKMGAGMAKFICKKVETIDDYNEYCHYVAGLVGLGLSKLFHASGKEDMAPEHLSSSMGVFLQKANIIRDYLEDIRETPKPRMFWPQEIWNKYVNKLEDLQYEENSVKAVECLNDMVTNALTHVEDCFKYMSGLRDPVIFRFCAIPQVMDIGTLALCYNNIEVFRGAVKMRRDLYGAFYDFSCMLKSKINKNDPNATKTLNQINAIQKVCMDSGVIVFSLYWPSFSRISTPTECKFSYGYTRKFTVRK</sequence>
<accession>A0ACC0X6A9</accession>
<organism evidence="1 2">
    <name type="scientific">Pistacia integerrima</name>
    <dbReference type="NCBI Taxonomy" id="434235"/>
    <lineage>
        <taxon>Eukaryota</taxon>
        <taxon>Viridiplantae</taxon>
        <taxon>Streptophyta</taxon>
        <taxon>Embryophyta</taxon>
        <taxon>Tracheophyta</taxon>
        <taxon>Spermatophyta</taxon>
        <taxon>Magnoliopsida</taxon>
        <taxon>eudicotyledons</taxon>
        <taxon>Gunneridae</taxon>
        <taxon>Pentapetalae</taxon>
        <taxon>rosids</taxon>
        <taxon>malvids</taxon>
        <taxon>Sapindales</taxon>
        <taxon>Anacardiaceae</taxon>
        <taxon>Pistacia</taxon>
    </lineage>
</organism>
<dbReference type="EMBL" id="CM047749">
    <property type="protein sequence ID" value="KAJ0010958.1"/>
    <property type="molecule type" value="Genomic_DNA"/>
</dbReference>
<keyword evidence="2" id="KW-1185">Reference proteome</keyword>
<evidence type="ECO:0000313" key="1">
    <source>
        <dbReference type="EMBL" id="KAJ0010958.1"/>
    </source>
</evidence>
<gene>
    <name evidence="1" type="ORF">Pint_34790</name>
</gene>